<name>A0A9W7Y0V0_9FUNG</name>
<evidence type="ECO:0000313" key="2">
    <source>
        <dbReference type="Proteomes" id="UP001149813"/>
    </source>
</evidence>
<proteinExistence type="predicted"/>
<protein>
    <submittedName>
        <fullName evidence="1">Uncharacterized protein</fullName>
    </submittedName>
</protein>
<organism evidence="1 2">
    <name type="scientific">Coemansia erecta</name>
    <dbReference type="NCBI Taxonomy" id="147472"/>
    <lineage>
        <taxon>Eukaryota</taxon>
        <taxon>Fungi</taxon>
        <taxon>Fungi incertae sedis</taxon>
        <taxon>Zoopagomycota</taxon>
        <taxon>Kickxellomycotina</taxon>
        <taxon>Kickxellomycetes</taxon>
        <taxon>Kickxellales</taxon>
        <taxon>Kickxellaceae</taxon>
        <taxon>Coemansia</taxon>
    </lineage>
</organism>
<dbReference type="Proteomes" id="UP001149813">
    <property type="component" value="Unassembled WGS sequence"/>
</dbReference>
<dbReference type="OrthoDB" id="2162994at2759"/>
<comment type="caution">
    <text evidence="1">The sequence shown here is derived from an EMBL/GenBank/DDBJ whole genome shotgun (WGS) entry which is preliminary data.</text>
</comment>
<gene>
    <name evidence="1" type="ORF">LPJ53_003367</name>
</gene>
<keyword evidence="2" id="KW-1185">Reference proteome</keyword>
<sequence length="108" mass="12395">MDPTLPPPVAFEFADAPGELLCLPKDFSVDRKFSGKLHILAFFYASPTQKVDKDPSVIKQDWYHYYSAERSLIRINVVIRGAGDGLIDTLLDYTDSHRTSVWREYRQS</sequence>
<dbReference type="EMBL" id="JANBOJ010000125">
    <property type="protein sequence ID" value="KAJ1722193.1"/>
    <property type="molecule type" value="Genomic_DNA"/>
</dbReference>
<accession>A0A9W7Y0V0</accession>
<dbReference type="AlphaFoldDB" id="A0A9W7Y0V0"/>
<evidence type="ECO:0000313" key="1">
    <source>
        <dbReference type="EMBL" id="KAJ1722193.1"/>
    </source>
</evidence>
<reference evidence="1" key="1">
    <citation type="submission" date="2022-07" db="EMBL/GenBank/DDBJ databases">
        <title>Phylogenomic reconstructions and comparative analyses of Kickxellomycotina fungi.</title>
        <authorList>
            <person name="Reynolds N.K."/>
            <person name="Stajich J.E."/>
            <person name="Barry K."/>
            <person name="Grigoriev I.V."/>
            <person name="Crous P."/>
            <person name="Smith M.E."/>
        </authorList>
    </citation>
    <scope>NUCLEOTIDE SEQUENCE</scope>
    <source>
        <strain evidence="1">NBRC 32514</strain>
    </source>
</reference>